<reference evidence="2 3" key="1">
    <citation type="submission" date="2020-12" db="EMBL/GenBank/DDBJ databases">
        <title>YIM B01967 draft genome.</title>
        <authorList>
            <person name="Yan X."/>
        </authorList>
    </citation>
    <scope>NUCLEOTIDE SEQUENCE [LARGE SCALE GENOMIC DNA]</scope>
    <source>
        <strain evidence="2 3">YIM B01967</strain>
    </source>
</reference>
<evidence type="ECO:0000259" key="1">
    <source>
        <dbReference type="Pfam" id="PF14534"/>
    </source>
</evidence>
<dbReference type="SUPFAM" id="SSF54427">
    <property type="entry name" value="NTF2-like"/>
    <property type="match status" value="1"/>
</dbReference>
<accession>A0ABS1HD52</accession>
<keyword evidence="3" id="KW-1185">Reference proteome</keyword>
<protein>
    <submittedName>
        <fullName evidence="2">Nuclear transport factor 2 family protein</fullName>
    </submittedName>
</protein>
<dbReference type="InterPro" id="IPR027843">
    <property type="entry name" value="DUF4440"/>
</dbReference>
<proteinExistence type="predicted"/>
<dbReference type="InterPro" id="IPR032710">
    <property type="entry name" value="NTF2-like_dom_sf"/>
</dbReference>
<evidence type="ECO:0000313" key="3">
    <source>
        <dbReference type="Proteomes" id="UP000618943"/>
    </source>
</evidence>
<name>A0ABS1HD52_9BACL</name>
<dbReference type="Proteomes" id="UP000618943">
    <property type="component" value="Unassembled WGS sequence"/>
</dbReference>
<comment type="caution">
    <text evidence="2">The sequence shown here is derived from an EMBL/GenBank/DDBJ whole genome shotgun (WGS) entry which is preliminary data.</text>
</comment>
<dbReference type="RefSeq" id="WP_200750666.1">
    <property type="nucleotide sequence ID" value="NZ_JAEOAH010000068.1"/>
</dbReference>
<sequence length="121" mass="13647">MDEKQIVEYEEMLRKAMLTSDVKALEELINDNLIFVNHFGQILTKAADNEVHRLGVLKFTEIKVLDQKVLLLDTVALTVKRVALKGVVDVESIEGEMCYTRVWQNDDGVIKIISGHCSSVS</sequence>
<feature type="domain" description="DUF4440" evidence="1">
    <location>
        <begin position="6"/>
        <end position="112"/>
    </location>
</feature>
<dbReference type="EMBL" id="JAEOAH010000068">
    <property type="protein sequence ID" value="MBK3497393.1"/>
    <property type="molecule type" value="Genomic_DNA"/>
</dbReference>
<dbReference type="Pfam" id="PF14534">
    <property type="entry name" value="DUF4440"/>
    <property type="match status" value="1"/>
</dbReference>
<organism evidence="2 3">
    <name type="scientific">Viridibacillus soli</name>
    <dbReference type="NCBI Taxonomy" id="2798301"/>
    <lineage>
        <taxon>Bacteria</taxon>
        <taxon>Bacillati</taxon>
        <taxon>Bacillota</taxon>
        <taxon>Bacilli</taxon>
        <taxon>Bacillales</taxon>
        <taxon>Caryophanaceae</taxon>
        <taxon>Viridibacillus</taxon>
    </lineage>
</organism>
<gene>
    <name evidence="2" type="ORF">JFL43_21775</name>
</gene>
<dbReference type="Gene3D" id="3.10.450.50">
    <property type="match status" value="1"/>
</dbReference>
<evidence type="ECO:0000313" key="2">
    <source>
        <dbReference type="EMBL" id="MBK3497393.1"/>
    </source>
</evidence>